<keyword evidence="1" id="KW-0812">Transmembrane</keyword>
<accession>A0AA89C3Y1</accession>
<feature type="transmembrane region" description="Helical" evidence="1">
    <location>
        <begin position="126"/>
        <end position="145"/>
    </location>
</feature>
<comment type="caution">
    <text evidence="2">The sequence shown here is derived from an EMBL/GenBank/DDBJ whole genome shotgun (WGS) entry which is preliminary data.</text>
</comment>
<gene>
    <name evidence="2" type="ORF">FSP39_020601</name>
</gene>
<protein>
    <submittedName>
        <fullName evidence="2">Uncharacterized protein</fullName>
    </submittedName>
</protein>
<name>A0AA89C3Y1_PINIB</name>
<proteinExistence type="predicted"/>
<dbReference type="Proteomes" id="UP001186944">
    <property type="component" value="Unassembled WGS sequence"/>
</dbReference>
<keyword evidence="3" id="KW-1185">Reference proteome</keyword>
<evidence type="ECO:0000313" key="2">
    <source>
        <dbReference type="EMBL" id="KAK3093821.1"/>
    </source>
</evidence>
<organism evidence="2 3">
    <name type="scientific">Pinctada imbricata</name>
    <name type="common">Atlantic pearl-oyster</name>
    <name type="synonym">Pinctada martensii</name>
    <dbReference type="NCBI Taxonomy" id="66713"/>
    <lineage>
        <taxon>Eukaryota</taxon>
        <taxon>Metazoa</taxon>
        <taxon>Spiralia</taxon>
        <taxon>Lophotrochozoa</taxon>
        <taxon>Mollusca</taxon>
        <taxon>Bivalvia</taxon>
        <taxon>Autobranchia</taxon>
        <taxon>Pteriomorphia</taxon>
        <taxon>Pterioida</taxon>
        <taxon>Pterioidea</taxon>
        <taxon>Pteriidae</taxon>
        <taxon>Pinctada</taxon>
    </lineage>
</organism>
<evidence type="ECO:0000256" key="1">
    <source>
        <dbReference type="SAM" id="Phobius"/>
    </source>
</evidence>
<keyword evidence="1" id="KW-0472">Membrane</keyword>
<sequence>MPAMRYFSGGMTRVSIINHHNSGPSSNLEPMVDCELAERLTTLDRECNFTAESEVVTKTNEITTTENTQADCTCLCPLTTDTFPVNMTLSEQVDWLRTTLSIDRKGTALVKRSKISASDDRVSAQGLGYAGGIILILFLGGIVSLDLSRLFKDAQLGFKRCRRRMKMFVRAKAK</sequence>
<evidence type="ECO:0000313" key="3">
    <source>
        <dbReference type="Proteomes" id="UP001186944"/>
    </source>
</evidence>
<reference evidence="2" key="1">
    <citation type="submission" date="2019-08" db="EMBL/GenBank/DDBJ databases">
        <title>The improved chromosome-level genome for the pearl oyster Pinctada fucata martensii using PacBio sequencing and Hi-C.</title>
        <authorList>
            <person name="Zheng Z."/>
        </authorList>
    </citation>
    <scope>NUCLEOTIDE SEQUENCE</scope>
    <source>
        <strain evidence="2">ZZ-2019</strain>
        <tissue evidence="2">Adductor muscle</tissue>
    </source>
</reference>
<dbReference type="EMBL" id="VSWD01000009">
    <property type="protein sequence ID" value="KAK3093821.1"/>
    <property type="molecule type" value="Genomic_DNA"/>
</dbReference>
<keyword evidence="1" id="KW-1133">Transmembrane helix</keyword>
<dbReference type="AlphaFoldDB" id="A0AA89C3Y1"/>